<feature type="transmembrane region" description="Helical" evidence="2">
    <location>
        <begin position="227"/>
        <end position="246"/>
    </location>
</feature>
<dbReference type="Proteomes" id="UP000557566">
    <property type="component" value="Unassembled WGS sequence"/>
</dbReference>
<gene>
    <name evidence="3" type="ORF">G6O67_003104</name>
</gene>
<feature type="region of interest" description="Disordered" evidence="1">
    <location>
        <begin position="288"/>
        <end position="327"/>
    </location>
</feature>
<feature type="transmembrane region" description="Helical" evidence="2">
    <location>
        <begin position="180"/>
        <end position="202"/>
    </location>
</feature>
<reference evidence="3 4" key="1">
    <citation type="journal article" date="2020" name="Genome Biol. Evol.">
        <title>A new high-quality draft genome assembly of the Chinese cordyceps Ophiocordyceps sinensis.</title>
        <authorList>
            <person name="Shu R."/>
            <person name="Zhang J."/>
            <person name="Meng Q."/>
            <person name="Zhang H."/>
            <person name="Zhou G."/>
            <person name="Li M."/>
            <person name="Wu P."/>
            <person name="Zhao Y."/>
            <person name="Chen C."/>
            <person name="Qin Q."/>
        </authorList>
    </citation>
    <scope>NUCLEOTIDE SEQUENCE [LARGE SCALE GENOMIC DNA]</scope>
    <source>
        <strain evidence="3 4">IOZ07</strain>
    </source>
</reference>
<keyword evidence="4" id="KW-1185">Reference proteome</keyword>
<keyword evidence="2" id="KW-1133">Transmembrane helix</keyword>
<dbReference type="OrthoDB" id="4732610at2759"/>
<evidence type="ECO:0000256" key="2">
    <source>
        <dbReference type="SAM" id="Phobius"/>
    </source>
</evidence>
<organism evidence="3 4">
    <name type="scientific">Ophiocordyceps sinensis</name>
    <dbReference type="NCBI Taxonomy" id="72228"/>
    <lineage>
        <taxon>Eukaryota</taxon>
        <taxon>Fungi</taxon>
        <taxon>Dikarya</taxon>
        <taxon>Ascomycota</taxon>
        <taxon>Pezizomycotina</taxon>
        <taxon>Sordariomycetes</taxon>
        <taxon>Hypocreomycetidae</taxon>
        <taxon>Hypocreales</taxon>
        <taxon>Ophiocordycipitaceae</taxon>
        <taxon>Ophiocordyceps</taxon>
    </lineage>
</organism>
<evidence type="ECO:0000313" key="3">
    <source>
        <dbReference type="EMBL" id="KAF4511295.1"/>
    </source>
</evidence>
<accession>A0A8H4V892</accession>
<dbReference type="AlphaFoldDB" id="A0A8H4V892"/>
<protein>
    <submittedName>
        <fullName evidence="3">Uncharacterized protein</fullName>
    </submittedName>
</protein>
<dbReference type="EMBL" id="JAAVMX010000003">
    <property type="protein sequence ID" value="KAF4511295.1"/>
    <property type="molecule type" value="Genomic_DNA"/>
</dbReference>
<proteinExistence type="predicted"/>
<evidence type="ECO:0000256" key="1">
    <source>
        <dbReference type="SAM" id="MobiDB-lite"/>
    </source>
</evidence>
<sequence length="327" mass="36286">MSIDLLYPDNRNRGNRVKQFVTQMTTIQNDARLNKGTVTDQLKVIEAKFPDVLEAHGLQSVGELKDRLKSTLPEDLKKRYLDLVKYYEDDASNDSQVIDVMGMVLVVSGGAALMAKMTEFVTSGKVVTAINYIVRALIALTKDVQAAQQLLRLGSAIVKSLSSDIELGATAMKSMKFVKAAGTVISVLGVFIDAVLLVIAAIKGAEQRKHLQDAINDLAYRRLTTQGIALMGEIYAQYISSMYVMVLKMKRKRDVEDIVDETCQDLKKGLEGVTFDSVYDALVKLDESDSSTWRDEDPSKEALGKWWREGNDPTKYEGPVPDKHLDA</sequence>
<evidence type="ECO:0000313" key="4">
    <source>
        <dbReference type="Proteomes" id="UP000557566"/>
    </source>
</evidence>
<name>A0A8H4V892_9HYPO</name>
<keyword evidence="2" id="KW-0812">Transmembrane</keyword>
<keyword evidence="2" id="KW-0472">Membrane</keyword>
<comment type="caution">
    <text evidence="3">The sequence shown here is derived from an EMBL/GenBank/DDBJ whole genome shotgun (WGS) entry which is preliminary data.</text>
</comment>